<feature type="chain" id="PRO_5047212133" description="Secreted protein" evidence="1">
    <location>
        <begin position="25"/>
        <end position="92"/>
    </location>
</feature>
<dbReference type="RefSeq" id="WP_209665466.1">
    <property type="nucleotide sequence ID" value="NZ_JAGGMS010000001.1"/>
</dbReference>
<comment type="caution">
    <text evidence="2">The sequence shown here is derived from an EMBL/GenBank/DDBJ whole genome shotgun (WGS) entry which is preliminary data.</text>
</comment>
<gene>
    <name evidence="2" type="ORF">JOM49_003652</name>
</gene>
<sequence>MKRFFLSALAAAALLMAGSPSAVADPPTGIPPDCGGWHAGGTAWVYCGERAFRPVVICDGLAYFGPWTQAGYQNTATCPGRDSSGWSVDYHD</sequence>
<reference evidence="2 3" key="1">
    <citation type="submission" date="2021-03" db="EMBL/GenBank/DDBJ databases">
        <title>Sequencing the genomes of 1000 actinobacteria strains.</title>
        <authorList>
            <person name="Klenk H.-P."/>
        </authorList>
    </citation>
    <scope>NUCLEOTIDE SEQUENCE [LARGE SCALE GENOMIC DNA]</scope>
    <source>
        <strain evidence="2 3">DSM 45510</strain>
    </source>
</reference>
<keyword evidence="3" id="KW-1185">Reference proteome</keyword>
<evidence type="ECO:0008006" key="4">
    <source>
        <dbReference type="Google" id="ProtNLM"/>
    </source>
</evidence>
<accession>A0ABS4PU65</accession>
<evidence type="ECO:0000256" key="1">
    <source>
        <dbReference type="SAM" id="SignalP"/>
    </source>
</evidence>
<feature type="signal peptide" evidence="1">
    <location>
        <begin position="1"/>
        <end position="24"/>
    </location>
</feature>
<protein>
    <recommendedName>
        <fullName evidence="4">Secreted protein</fullName>
    </recommendedName>
</protein>
<dbReference type="Proteomes" id="UP000741013">
    <property type="component" value="Unassembled WGS sequence"/>
</dbReference>
<evidence type="ECO:0000313" key="2">
    <source>
        <dbReference type="EMBL" id="MBP2182126.1"/>
    </source>
</evidence>
<name>A0ABS4PU65_9PSEU</name>
<proteinExistence type="predicted"/>
<evidence type="ECO:0000313" key="3">
    <source>
        <dbReference type="Proteomes" id="UP000741013"/>
    </source>
</evidence>
<organism evidence="2 3">
    <name type="scientific">Amycolatopsis magusensis</name>
    <dbReference type="NCBI Taxonomy" id="882444"/>
    <lineage>
        <taxon>Bacteria</taxon>
        <taxon>Bacillati</taxon>
        <taxon>Actinomycetota</taxon>
        <taxon>Actinomycetes</taxon>
        <taxon>Pseudonocardiales</taxon>
        <taxon>Pseudonocardiaceae</taxon>
        <taxon>Amycolatopsis</taxon>
    </lineage>
</organism>
<dbReference type="EMBL" id="JAGGMS010000001">
    <property type="protein sequence ID" value="MBP2182126.1"/>
    <property type="molecule type" value="Genomic_DNA"/>
</dbReference>
<keyword evidence="1" id="KW-0732">Signal</keyword>